<evidence type="ECO:0000313" key="9">
    <source>
        <dbReference type="EMBL" id="PJC01726.1"/>
    </source>
</evidence>
<evidence type="ECO:0000259" key="1">
    <source>
        <dbReference type="Pfam" id="PF01936"/>
    </source>
</evidence>
<dbReference type="EMBL" id="PFMG01000016">
    <property type="protein sequence ID" value="PIY99959.1"/>
    <property type="molecule type" value="Genomic_DNA"/>
</dbReference>
<dbReference type="Proteomes" id="UP000228888">
    <property type="component" value="Unassembled WGS sequence"/>
</dbReference>
<feature type="domain" description="NYN" evidence="1">
    <location>
        <begin position="23"/>
        <end position="152"/>
    </location>
</feature>
<dbReference type="EMBL" id="PFIH01000056">
    <property type="protein sequence ID" value="PIX27933.1"/>
    <property type="molecule type" value="Genomic_DNA"/>
</dbReference>
<dbReference type="EMBL" id="PFUW01000040">
    <property type="protein sequence ID" value="PJB03572.1"/>
    <property type="molecule type" value="Genomic_DNA"/>
</dbReference>
<dbReference type="Proteomes" id="UP000229789">
    <property type="component" value="Unassembled WGS sequence"/>
</dbReference>
<evidence type="ECO:0000313" key="10">
    <source>
        <dbReference type="Proteomes" id="UP000228874"/>
    </source>
</evidence>
<accession>A0A2H9MMX1</accession>
<dbReference type="GO" id="GO:0004540">
    <property type="term" value="F:RNA nuclease activity"/>
    <property type="evidence" value="ECO:0007669"/>
    <property type="project" value="InterPro"/>
</dbReference>
<dbReference type="Proteomes" id="UP000231449">
    <property type="component" value="Unassembled WGS sequence"/>
</dbReference>
<evidence type="ECO:0000313" key="11">
    <source>
        <dbReference type="Proteomes" id="UP000228888"/>
    </source>
</evidence>
<dbReference type="EMBL" id="PCUF01000004">
    <property type="protein sequence ID" value="PIN66740.1"/>
    <property type="molecule type" value="Genomic_DNA"/>
</dbReference>
<dbReference type="EMBL" id="PETW01000007">
    <property type="protein sequence ID" value="PIV46611.1"/>
    <property type="molecule type" value="Genomic_DNA"/>
</dbReference>
<dbReference type="AlphaFoldDB" id="A0A2G9LKQ4"/>
<dbReference type="EMBL" id="PFSX01000009">
    <property type="protein sequence ID" value="PJC01726.1"/>
    <property type="molecule type" value="Genomic_DNA"/>
</dbReference>
<accession>A0A2H9P8Z6</accession>
<accession>A0A2H9M1Y2</accession>
<evidence type="ECO:0000313" key="8">
    <source>
        <dbReference type="EMBL" id="PJB03572.1"/>
    </source>
</evidence>
<evidence type="ECO:0000313" key="6">
    <source>
        <dbReference type="EMBL" id="PIX27933.1"/>
    </source>
</evidence>
<dbReference type="Proteomes" id="UP000228989">
    <property type="component" value="Unassembled WGS sequence"/>
</dbReference>
<proteinExistence type="predicted"/>
<reference evidence="2 12" key="2">
    <citation type="submission" date="2017-09" db="EMBL/GenBank/DDBJ databases">
        <title>Depth-based differentiation of microbial function through sediment-hosted aquifers and enrichment of novel symbionts in the deep terrestrial subsurface.</title>
        <authorList>
            <person name="Probst A.J."/>
            <person name="Ladd B."/>
            <person name="Jarett J.K."/>
            <person name="Geller-Mcgrath D.E."/>
            <person name="Sieber C.M."/>
            <person name="Emerson J.B."/>
            <person name="Anantharaman K."/>
            <person name="Thomas B.C."/>
            <person name="Malmstrom R."/>
            <person name="Stieglmeier M."/>
            <person name="Klingl A."/>
            <person name="Woyke T."/>
            <person name="Ryan C.M."/>
            <person name="Banfield J.F."/>
        </authorList>
    </citation>
    <scope>NUCLEOTIDE SEQUENCE [LARGE SCALE GENOMIC DNA]</scope>
    <source>
        <strain evidence="4">CG02_land_8_20_14_3_00_31_209</strain>
        <strain evidence="3">CG03_land_8_20_14_0_80_31_114</strain>
        <strain evidence="5">CG17_big_fil_post_rev_8_21_14_2_50_31_73</strain>
        <strain evidence="2">CG18_big_fil_WC_8_21_14_2_50_31_19</strain>
        <strain evidence="7">CG_4_10_14_0_8_um_filter_31_133</strain>
        <strain evidence="6">CG_4_8_14_3_um_filter</strain>
        <strain evidence="9">CG_4_9_14_0_8_um_filter_31_21</strain>
        <strain evidence="8">CG_4_9_14_3_um_filter_31_125</strain>
    </source>
</reference>
<organism evidence="2 12">
    <name type="scientific">Huberarchaeum crystalense</name>
    <dbReference type="NCBI Taxonomy" id="2014257"/>
    <lineage>
        <taxon>Archaea</taxon>
        <taxon>Candidatus Huberarchaeota</taxon>
        <taxon>Candidatus Huberarchaeia</taxon>
        <taxon>Candidatus Huberarchaeales</taxon>
        <taxon>Candidatus Huberarchaeaceae</taxon>
        <taxon>Candidatus Huberarchaeum</taxon>
    </lineage>
</organism>
<dbReference type="Gene3D" id="3.40.50.1010">
    <property type="entry name" value="5'-nuclease"/>
    <property type="match status" value="1"/>
</dbReference>
<dbReference type="InterPro" id="IPR021139">
    <property type="entry name" value="NYN"/>
</dbReference>
<dbReference type="Proteomes" id="UP000230477">
    <property type="component" value="Unassembled WGS sequence"/>
</dbReference>
<dbReference type="PANTHER" id="PTHR35811">
    <property type="entry name" value="SLR1870 PROTEIN"/>
    <property type="match status" value="1"/>
</dbReference>
<comment type="caution">
    <text evidence="2">The sequence shown here is derived from an EMBL/GenBank/DDBJ whole genome shotgun (WGS) entry which is preliminary data.</text>
</comment>
<gene>
    <name evidence="9" type="ORF">CO072_00155</name>
    <name evidence="8" type="ORF">CO124_02310</name>
    <name evidence="4" type="ORF">COS22_00325</name>
    <name evidence="3" type="ORF">COS45_02280</name>
    <name evidence="5" type="ORF">COW47_01210</name>
    <name evidence="2" type="ORF">COW69_00570</name>
    <name evidence="7" type="ORF">COY63_00700</name>
    <name evidence="6" type="ORF">COZ66_02220</name>
</gene>
<evidence type="ECO:0000313" key="2">
    <source>
        <dbReference type="EMBL" id="PIN66740.1"/>
    </source>
</evidence>
<dbReference type="CDD" id="cd18726">
    <property type="entry name" value="PIN_LabA-like"/>
    <property type="match status" value="1"/>
</dbReference>
<dbReference type="Proteomes" id="UP000230713">
    <property type="component" value="Unassembled WGS sequence"/>
</dbReference>
<dbReference type="Pfam" id="PF01936">
    <property type="entry name" value="NYN"/>
    <property type="match status" value="1"/>
</dbReference>
<accession>A0A2H9M7V8</accession>
<name>A0A2G9LKQ4_HUBC1</name>
<protein>
    <submittedName>
        <fullName evidence="2">NYN domain-containing protein</fullName>
    </submittedName>
</protein>
<evidence type="ECO:0000313" key="12">
    <source>
        <dbReference type="Proteomes" id="UP000229789"/>
    </source>
</evidence>
<dbReference type="Proteomes" id="UP000231232">
    <property type="component" value="Unassembled WGS sequence"/>
</dbReference>
<sequence>MVVGDIFYKTFFEPQKVQEKKQIAVIVDGPNMLQQGGVDLKQIIDTAKTYGTIRLAKAMLNQFSSEKLIEAVSNNGFELVLSVGDVDVALTVDFMEILFNPEITHIILVTRDADFVPVIMRAKSYKKRIILFTKKNVVVGRALLNAVDEVVYL</sequence>
<evidence type="ECO:0000313" key="4">
    <source>
        <dbReference type="EMBL" id="PIV46611.1"/>
    </source>
</evidence>
<accession>A0A2H9N293</accession>
<evidence type="ECO:0000313" key="3">
    <source>
        <dbReference type="EMBL" id="PIV13554.1"/>
    </source>
</evidence>
<evidence type="ECO:0000313" key="5">
    <source>
        <dbReference type="EMBL" id="PIV89742.1"/>
    </source>
</evidence>
<dbReference type="EMBL" id="PEUT01000055">
    <property type="protein sequence ID" value="PIV13554.1"/>
    <property type="molecule type" value="Genomic_DNA"/>
</dbReference>
<dbReference type="Proteomes" id="UP000228874">
    <property type="component" value="Unassembled WGS sequence"/>
</dbReference>
<reference evidence="10 11" key="1">
    <citation type="submission" date="2017-09" db="EMBL/GenBank/DDBJ databases">
        <title>Depth-based differentiation of microbial function through sediment-hosted aquifers and enrichment of novel symbionts in the deep terrestrial subsurface.</title>
        <authorList>
            <person name="Probst A.J."/>
            <person name="Ladd B."/>
            <person name="Jarett J.K."/>
            <person name="Geller-Mcgrath D.E."/>
            <person name="Sieber C.M.K."/>
            <person name="Emerson J.B."/>
            <person name="Anantharaman K."/>
            <person name="Thomas B.C."/>
            <person name="Malmstrom R."/>
            <person name="Stieglmeier M."/>
            <person name="Klingl A."/>
            <person name="Woyke T."/>
            <person name="Ryan C.M."/>
            <person name="Banfield J.F."/>
        </authorList>
    </citation>
    <scope>NUCLEOTIDE SEQUENCE [LARGE SCALE GENOMIC DNA]</scope>
</reference>
<evidence type="ECO:0000313" key="7">
    <source>
        <dbReference type="EMBL" id="PIY99959.1"/>
    </source>
</evidence>
<dbReference type="EMBL" id="PFFF01000028">
    <property type="protein sequence ID" value="PIV89742.1"/>
    <property type="molecule type" value="Genomic_DNA"/>
</dbReference>
<dbReference type="PANTHER" id="PTHR35811:SF1">
    <property type="entry name" value="HTH OST-TYPE DOMAIN-CONTAINING PROTEIN"/>
    <property type="match status" value="1"/>
</dbReference>
<accession>A0A2G9LKQ4</accession>
<accession>A0A2H9QRS8</accession>
<accession>A0A2H9RDL4</accession>